<evidence type="ECO:0000256" key="8">
    <source>
        <dbReference type="HAMAP-Rule" id="MF_00952"/>
    </source>
</evidence>
<sequence length="849" mass="95555">MKSLVIVESPTKTKTLKKYLPKDYVIDSSMGHIRDLPASAKEIPSKYKKEDWSNLGVNVDKGFEPLYVIPASKKKVVKNLKKLLKQSDELILATDEDREGEAISWHLTELLKPDVPVKRMVFREITKEAIEQALENFRDIDMNLVNAQEARRIIDRLAGYTVSPLLWKKIAPKLSAGRVQSVAVRFLVDRERERMKFRSARYWDLKAKLHKQDDEYIFEADLTHLDGKRLASGKDFDENTGKLKKPKSVVLLDDKKASQLRDDLDQAEWKVSNVEKNRQKRNPSPAFITSTLQQEANRKLGFSAKQTMGVAQKLYENGYITYMRTDSARLSGQAINAARTAVEKEYGKEYLFDRVRNYGGGSKGAQEAHEAIRPAGSSFRKPEDAGLSGAQFRLYDMIWKRTIATQMAQAELEFTNVTIEAKANGKTAEFRTSGKEIIFPGFFRAYVEGSDDPEAALENQENYLPGMSEGEEVIEDGVEPISHETKPPARFTEASLVKELEKQGIGRPSTYATIISTIQDRGYVEADGKTLIPTFTAFAVTELLEKNLEDLVDSDFTSDMENKLDKIAQGELDIETYLSSYFNGEEGLKAKVEKQEEKIDPQEAKHLHLPLQDLDDIQVFVGRFGPYIKKQVNGEELTTSIPVSWKPSDLTAEKLEELIKTEEEGPKSIGDHPESGEPIFVLNGRYGPYVQVGEVTEDNKKPKRASLLKGMSPEDVDLELALKLLELPRSLGNHPDTGKEIKAGVGRYGPFVVHDGTFASLKRSDNVLDIELDRAVELLSEKKKKSNRKSAAIKELGEHPEDGKKVRVMDGRYGPYIKHGKKNYSLSDDVDPEAVTMEDAIKLITEKAK</sequence>
<evidence type="ECO:0000259" key="10">
    <source>
        <dbReference type="PROSITE" id="PS52039"/>
    </source>
</evidence>
<evidence type="ECO:0000313" key="11">
    <source>
        <dbReference type="EMBL" id="NGP75186.1"/>
    </source>
</evidence>
<dbReference type="InterPro" id="IPR000380">
    <property type="entry name" value="Topo_IA"/>
</dbReference>
<dbReference type="Gene3D" id="3.40.50.140">
    <property type="match status" value="1"/>
</dbReference>
<proteinExistence type="inferred from homology"/>
<organism evidence="11 12">
    <name type="scientific">Halalkalibaculum roseum</name>
    <dbReference type="NCBI Taxonomy" id="2709311"/>
    <lineage>
        <taxon>Bacteria</taxon>
        <taxon>Pseudomonadati</taxon>
        <taxon>Balneolota</taxon>
        <taxon>Balneolia</taxon>
        <taxon>Balneolales</taxon>
        <taxon>Balneolaceae</taxon>
        <taxon>Halalkalibaculum</taxon>
    </lineage>
</organism>
<evidence type="ECO:0000256" key="4">
    <source>
        <dbReference type="ARBA" id="ARBA00022842"/>
    </source>
</evidence>
<dbReference type="InterPro" id="IPR013826">
    <property type="entry name" value="Topo_IA_cen_sub3"/>
</dbReference>
<dbReference type="PANTHER" id="PTHR42785:SF1">
    <property type="entry name" value="DNA TOPOISOMERASE"/>
    <property type="match status" value="1"/>
</dbReference>
<protein>
    <recommendedName>
        <fullName evidence="8">DNA topoisomerase 1</fullName>
        <ecNumber evidence="8">5.6.2.1</ecNumber>
    </recommendedName>
    <alternativeName>
        <fullName evidence="8">DNA topoisomerase I</fullName>
    </alternativeName>
</protein>
<keyword evidence="12" id="KW-1185">Reference proteome</keyword>
<feature type="active site" description="O-(5'-phospho-DNA)-tyrosine intermediate" evidence="8">
    <location>
        <position position="322"/>
    </location>
</feature>
<dbReference type="SUPFAM" id="SSF56712">
    <property type="entry name" value="Prokaryotic type I DNA topoisomerase"/>
    <property type="match status" value="1"/>
</dbReference>
<evidence type="ECO:0000259" key="9">
    <source>
        <dbReference type="PROSITE" id="PS50880"/>
    </source>
</evidence>
<dbReference type="InterPro" id="IPR025589">
    <property type="entry name" value="Toprim_C_rpt"/>
</dbReference>
<comment type="similarity">
    <text evidence="2 8">Belongs to the type IA topoisomerase family.</text>
</comment>
<feature type="site" description="Interaction with DNA" evidence="8">
    <location>
        <position position="160"/>
    </location>
</feature>
<dbReference type="Pfam" id="PF01751">
    <property type="entry name" value="Toprim"/>
    <property type="match status" value="1"/>
</dbReference>
<dbReference type="PRINTS" id="PR00417">
    <property type="entry name" value="PRTPISMRASEI"/>
</dbReference>
<dbReference type="GO" id="GO:0003677">
    <property type="term" value="F:DNA binding"/>
    <property type="evidence" value="ECO:0007669"/>
    <property type="project" value="UniProtKB-KW"/>
</dbReference>
<dbReference type="InterPro" id="IPR028612">
    <property type="entry name" value="Topoisom_1_IA"/>
</dbReference>
<dbReference type="Gene3D" id="1.10.460.10">
    <property type="entry name" value="Topoisomerase I, domain 2"/>
    <property type="match status" value="1"/>
</dbReference>
<keyword evidence="5 8" id="KW-0799">Topoisomerase</keyword>
<dbReference type="EMBL" id="JAALLT010000001">
    <property type="protein sequence ID" value="NGP75186.1"/>
    <property type="molecule type" value="Genomic_DNA"/>
</dbReference>
<dbReference type="Pfam" id="PF13368">
    <property type="entry name" value="Toprim_C_rpt"/>
    <property type="match status" value="4"/>
</dbReference>
<dbReference type="InterPro" id="IPR023405">
    <property type="entry name" value="Topo_IA_core_domain"/>
</dbReference>
<evidence type="ECO:0000256" key="7">
    <source>
        <dbReference type="ARBA" id="ARBA00023235"/>
    </source>
</evidence>
<dbReference type="PANTHER" id="PTHR42785">
    <property type="entry name" value="DNA TOPOISOMERASE, TYPE IA, CORE"/>
    <property type="match status" value="1"/>
</dbReference>
<dbReference type="RefSeq" id="WP_165138268.1">
    <property type="nucleotide sequence ID" value="NZ_JAALLT010000001.1"/>
</dbReference>
<feature type="site" description="Interaction with DNA" evidence="8">
    <location>
        <position position="151"/>
    </location>
</feature>
<evidence type="ECO:0000313" key="12">
    <source>
        <dbReference type="Proteomes" id="UP000473278"/>
    </source>
</evidence>
<dbReference type="Proteomes" id="UP000473278">
    <property type="component" value="Unassembled WGS sequence"/>
</dbReference>
<feature type="region of interest" description="Interaction with DNA" evidence="8">
    <location>
        <begin position="175"/>
        <end position="180"/>
    </location>
</feature>
<dbReference type="InterPro" id="IPR003601">
    <property type="entry name" value="Topo_IA_2"/>
</dbReference>
<dbReference type="Gene3D" id="1.10.290.10">
    <property type="entry name" value="Topoisomerase I, domain 4"/>
    <property type="match status" value="1"/>
</dbReference>
<dbReference type="GO" id="GO:0006265">
    <property type="term" value="P:DNA topological change"/>
    <property type="evidence" value="ECO:0007669"/>
    <property type="project" value="UniProtKB-UniRule"/>
</dbReference>
<dbReference type="Gene3D" id="2.70.20.10">
    <property type="entry name" value="Topoisomerase I, domain 3"/>
    <property type="match status" value="1"/>
</dbReference>
<dbReference type="PROSITE" id="PS00396">
    <property type="entry name" value="TOPO_IA_1"/>
    <property type="match status" value="1"/>
</dbReference>
<dbReference type="PROSITE" id="PS52039">
    <property type="entry name" value="TOPO_IA_2"/>
    <property type="match status" value="1"/>
</dbReference>
<dbReference type="InterPro" id="IPR013824">
    <property type="entry name" value="Topo_IA_cen_sub1"/>
</dbReference>
<dbReference type="SMART" id="SM00437">
    <property type="entry name" value="TOP1Ac"/>
    <property type="match status" value="1"/>
</dbReference>
<comment type="function">
    <text evidence="8">Releases the supercoiling and torsional tension of DNA, which is introduced during the DNA replication and transcription, by transiently cleaving and rejoining one strand of the DNA duplex. Introduces a single-strand break via transesterification at a target site in duplex DNA. The scissile phosphodiester is attacked by the catalytic tyrosine of the enzyme, resulting in the formation of a DNA-(5'-phosphotyrosyl)-enzyme intermediate and the expulsion of a 3'-OH DNA strand. The free DNA strand then undergoes passage around the unbroken strand, thus removing DNA supercoils. Finally, in the religation step, the DNA 3'-OH attacks the covalent intermediate to expel the active-site tyrosine and restore the DNA phosphodiester backbone.</text>
</comment>
<evidence type="ECO:0000256" key="5">
    <source>
        <dbReference type="ARBA" id="ARBA00023029"/>
    </source>
</evidence>
<dbReference type="HAMAP" id="MF_00952">
    <property type="entry name" value="Topoisom_1_prok"/>
    <property type="match status" value="1"/>
</dbReference>
<feature type="site" description="Interaction with DNA" evidence="8">
    <location>
        <position position="167"/>
    </location>
</feature>
<dbReference type="EC" id="5.6.2.1" evidence="8"/>
<gene>
    <name evidence="8 11" type="primary">topA</name>
    <name evidence="11" type="ORF">G3570_00965</name>
</gene>
<dbReference type="NCBIfam" id="TIGR01051">
    <property type="entry name" value="topA_bact"/>
    <property type="match status" value="1"/>
</dbReference>
<evidence type="ECO:0000256" key="1">
    <source>
        <dbReference type="ARBA" id="ARBA00000213"/>
    </source>
</evidence>
<keyword evidence="3" id="KW-0479">Metal-binding</keyword>
<feature type="site" description="Interaction with DNA" evidence="8">
    <location>
        <position position="32"/>
    </location>
</feature>
<accession>A0A6M1SSN9</accession>
<dbReference type="SMART" id="SM00436">
    <property type="entry name" value="TOP1Bc"/>
    <property type="match status" value="1"/>
</dbReference>
<dbReference type="AlphaFoldDB" id="A0A6M1SSN9"/>
<dbReference type="InterPro" id="IPR034149">
    <property type="entry name" value="TOPRIM_TopoI"/>
</dbReference>
<name>A0A6M1SSN9_9BACT</name>
<dbReference type="Pfam" id="PF01131">
    <property type="entry name" value="Topoisom_bac"/>
    <property type="match status" value="1"/>
</dbReference>
<dbReference type="SMART" id="SM00493">
    <property type="entry name" value="TOPRIM"/>
    <property type="match status" value="1"/>
</dbReference>
<dbReference type="CDD" id="cd00186">
    <property type="entry name" value="TOP1Ac"/>
    <property type="match status" value="1"/>
</dbReference>
<dbReference type="GO" id="GO:0046872">
    <property type="term" value="F:metal ion binding"/>
    <property type="evidence" value="ECO:0007669"/>
    <property type="project" value="UniProtKB-KW"/>
</dbReference>
<feature type="site" description="Interaction with DNA" evidence="8">
    <location>
        <position position="521"/>
    </location>
</feature>
<evidence type="ECO:0000256" key="6">
    <source>
        <dbReference type="ARBA" id="ARBA00023125"/>
    </source>
</evidence>
<dbReference type="CDD" id="cd03363">
    <property type="entry name" value="TOPRIM_TopoIA_TopoI"/>
    <property type="match status" value="1"/>
</dbReference>
<evidence type="ECO:0000256" key="2">
    <source>
        <dbReference type="ARBA" id="ARBA00009446"/>
    </source>
</evidence>
<dbReference type="InterPro" id="IPR006171">
    <property type="entry name" value="TOPRIM_dom"/>
</dbReference>
<comment type="subunit">
    <text evidence="8">Monomer.</text>
</comment>
<keyword evidence="4" id="KW-0460">Magnesium</keyword>
<feature type="site" description="Interaction with DNA" evidence="8">
    <location>
        <position position="155"/>
    </location>
</feature>
<dbReference type="PROSITE" id="PS50880">
    <property type="entry name" value="TOPRIM"/>
    <property type="match status" value="1"/>
</dbReference>
<reference evidence="11 12" key="1">
    <citation type="submission" date="2020-02" db="EMBL/GenBank/DDBJ databases">
        <title>Balneolaceae bacterium YR4-1, complete genome.</title>
        <authorList>
            <person name="Li Y."/>
            <person name="Wu S."/>
        </authorList>
    </citation>
    <scope>NUCLEOTIDE SEQUENCE [LARGE SCALE GENOMIC DNA]</scope>
    <source>
        <strain evidence="11 12">YR4-1</strain>
    </source>
</reference>
<evidence type="ECO:0000256" key="3">
    <source>
        <dbReference type="ARBA" id="ARBA00022723"/>
    </source>
</evidence>
<dbReference type="InterPro" id="IPR023406">
    <property type="entry name" value="Topo_IA_AS"/>
</dbReference>
<keyword evidence="6 8" id="KW-0238">DNA-binding</keyword>
<dbReference type="InterPro" id="IPR005733">
    <property type="entry name" value="TopoI_bac-type"/>
</dbReference>
<dbReference type="InterPro" id="IPR013497">
    <property type="entry name" value="Topo_IA_cen"/>
</dbReference>
<dbReference type="GO" id="GO:0003917">
    <property type="term" value="F:DNA topoisomerase type I (single strand cut, ATP-independent) activity"/>
    <property type="evidence" value="ECO:0007669"/>
    <property type="project" value="UniProtKB-UniRule"/>
</dbReference>
<dbReference type="InterPro" id="IPR013825">
    <property type="entry name" value="Topo_IA_cen_sub2"/>
</dbReference>
<feature type="site" description="Interaction with DNA" evidence="8">
    <location>
        <position position="324"/>
    </location>
</feature>
<feature type="domain" description="Topo IA-type catalytic" evidence="10">
    <location>
        <begin position="141"/>
        <end position="589"/>
    </location>
</feature>
<dbReference type="InterPro" id="IPR003602">
    <property type="entry name" value="Topo_IA_DNA-bd_dom"/>
</dbReference>
<comment type="catalytic activity">
    <reaction evidence="1 8">
        <text>ATP-independent breakage of single-stranded DNA, followed by passage and rejoining.</text>
        <dbReference type="EC" id="5.6.2.1"/>
    </reaction>
</comment>
<keyword evidence="7 8" id="KW-0413">Isomerase</keyword>
<feature type="domain" description="Toprim" evidence="9">
    <location>
        <begin position="2"/>
        <end position="126"/>
    </location>
</feature>
<feature type="site" description="Interaction with DNA" evidence="8">
    <location>
        <position position="152"/>
    </location>
</feature>
<comment type="caution">
    <text evidence="11">The sequence shown here is derived from an EMBL/GenBank/DDBJ whole genome shotgun (WGS) entry which is preliminary data.</text>
</comment>